<protein>
    <submittedName>
        <fullName evidence="1">Uncharacterized protein</fullName>
    </submittedName>
</protein>
<accession>A0ACC3DWI1</accession>
<organism evidence="1 2">
    <name type="scientific">Coniosporium uncinatum</name>
    <dbReference type="NCBI Taxonomy" id="93489"/>
    <lineage>
        <taxon>Eukaryota</taxon>
        <taxon>Fungi</taxon>
        <taxon>Dikarya</taxon>
        <taxon>Ascomycota</taxon>
        <taxon>Pezizomycotina</taxon>
        <taxon>Dothideomycetes</taxon>
        <taxon>Dothideomycetes incertae sedis</taxon>
        <taxon>Coniosporium</taxon>
    </lineage>
</organism>
<reference evidence="1" key="1">
    <citation type="submission" date="2024-09" db="EMBL/GenBank/DDBJ databases">
        <title>Black Yeasts Isolated from many extreme environments.</title>
        <authorList>
            <person name="Coleine C."/>
            <person name="Stajich J.E."/>
            <person name="Selbmann L."/>
        </authorList>
    </citation>
    <scope>NUCLEOTIDE SEQUENCE</scope>
    <source>
        <strain evidence="1">CCFEE 5737</strain>
    </source>
</reference>
<name>A0ACC3DWI1_9PEZI</name>
<evidence type="ECO:0000313" key="2">
    <source>
        <dbReference type="Proteomes" id="UP001186974"/>
    </source>
</evidence>
<comment type="caution">
    <text evidence="1">The sequence shown here is derived from an EMBL/GenBank/DDBJ whole genome shotgun (WGS) entry which is preliminary data.</text>
</comment>
<evidence type="ECO:0000313" key="1">
    <source>
        <dbReference type="EMBL" id="KAK3080934.1"/>
    </source>
</evidence>
<gene>
    <name evidence="1" type="ORF">LTS18_011784</name>
</gene>
<feature type="non-terminal residue" evidence="1">
    <location>
        <position position="622"/>
    </location>
</feature>
<dbReference type="EMBL" id="JAWDJW010000346">
    <property type="protein sequence ID" value="KAK3080934.1"/>
    <property type="molecule type" value="Genomic_DNA"/>
</dbReference>
<keyword evidence="2" id="KW-1185">Reference proteome</keyword>
<proteinExistence type="predicted"/>
<sequence length="622" mass="66692">MQRQRTNSTTPPSEYYNIPSVVRLPACPANCLDHRSSPVLSLLGHTRRYWSRRVSSLRSRLPRVTFSWTPIKNVLSDAGRAAQTLVNLLAEPRLPSLPFLHFTPSLTSAASLPPPRPHQRSPMGVPVSKKTIILPIYPNNMKIREIPMCGHDRPAVWETQTRKREWRPLGQPRGTPPPWFEGGEHMRNPATAGMAAVPATPQQQQPPPGWGRYPVGMQTPRIPTPGPTPPPGYGPPVPPGARRQWPGGVPPHMAPMGGMSPYGQYPPEQTPPPPGYESGFPGYAAGGIGMKPGCPCGRNGRGRKDACSCSCGECECADDGDFAGEGYFNGAPFAFNIRDNEMRRMAKAAKKEESNRSRSRGRRKSKLGKGPKGGGPIGGGGYPGVRDEDESWEDLEARIRRLERAAGMPDQAGGGMAGLNRIGSLNEMNGRGAVNDVDGMDGINGYSMNGMYGSDGMSRMNRMNGMNRMHSRHGQDLGGMGSNWSMAGQSGFEDDYEMGSGVGMGMNGMGSGMGRRGRRPAYASGFEDTGADGWGGSGRLKRSGLGVGAMRPRASGRVRFERPEESLGGGLDVGGEDDPDEGWEDIGHGCCGFQASKSSFSGASAIGNPYTYEPSAAEADIY</sequence>
<dbReference type="Proteomes" id="UP001186974">
    <property type="component" value="Unassembled WGS sequence"/>
</dbReference>